<protein>
    <recommendedName>
        <fullName evidence="1">Knr4/Smi1-like domain-containing protein</fullName>
    </recommendedName>
</protein>
<dbReference type="Proteomes" id="UP000014155">
    <property type="component" value="Unassembled WGS sequence"/>
</dbReference>
<dbReference type="STRING" id="1195236.CTER_1664"/>
<dbReference type="eggNOG" id="ENOG5032UZ8">
    <property type="taxonomic scope" value="Bacteria"/>
</dbReference>
<evidence type="ECO:0000313" key="2">
    <source>
        <dbReference type="EMBL" id="EMS72472.1"/>
    </source>
</evidence>
<dbReference type="PATRIC" id="fig|1195236.3.peg.1993"/>
<name>S0FKS4_RUMCE</name>
<evidence type="ECO:0000313" key="3">
    <source>
        <dbReference type="Proteomes" id="UP000014155"/>
    </source>
</evidence>
<evidence type="ECO:0000259" key="1">
    <source>
        <dbReference type="Pfam" id="PF09346"/>
    </source>
</evidence>
<sequence length="190" mass="22063">MIEKIFKESLRLAGLLRPRYPQSLGSSISNWEDVFHKLGKPIPKLFRTIYSNVSGTERDIKEQELMDFTPGYRLIHISEIVDESDNIKNILIDEKLYDNEVLIPILGNYSSDYICYYKNNDGEELICSLRNDSGELIVKHNSPEKFLETVCEFYVQGVYFLDSDGYLDYDMDKEHIVGSSINHGIAYWNE</sequence>
<keyword evidence="3" id="KW-1185">Reference proteome</keyword>
<dbReference type="EMBL" id="AORV01000027">
    <property type="protein sequence ID" value="EMS72472.1"/>
    <property type="molecule type" value="Genomic_DNA"/>
</dbReference>
<proteinExistence type="predicted"/>
<reference evidence="2 3" key="1">
    <citation type="journal article" date="2013" name="Genome Announc.">
        <title>Draft Genome Sequence of the Cellulolytic, Mesophilic, Anaerobic Bacterium Clostridium termitidis Strain CT1112 (DSM 5398).</title>
        <authorList>
            <person name="Lal S."/>
            <person name="Ramachandran U."/>
            <person name="Zhang X."/>
            <person name="Munir R."/>
            <person name="Sparling R."/>
            <person name="Levin D.B."/>
        </authorList>
    </citation>
    <scope>NUCLEOTIDE SEQUENCE [LARGE SCALE GENOMIC DNA]</scope>
    <source>
        <strain evidence="2 3">CT1112</strain>
    </source>
</reference>
<accession>S0FKS4</accession>
<organism evidence="2 3">
    <name type="scientific">Ruminiclostridium cellobioparum subsp. termitidis CT1112</name>
    <dbReference type="NCBI Taxonomy" id="1195236"/>
    <lineage>
        <taxon>Bacteria</taxon>
        <taxon>Bacillati</taxon>
        <taxon>Bacillota</taxon>
        <taxon>Clostridia</taxon>
        <taxon>Eubacteriales</taxon>
        <taxon>Oscillospiraceae</taxon>
        <taxon>Ruminiclostridium</taxon>
    </lineage>
</organism>
<gene>
    <name evidence="2" type="ORF">CTER_1664</name>
</gene>
<comment type="caution">
    <text evidence="2">The sequence shown here is derived from an EMBL/GenBank/DDBJ whole genome shotgun (WGS) entry which is preliminary data.</text>
</comment>
<dbReference type="AlphaFoldDB" id="S0FKS4"/>
<feature type="domain" description="Knr4/Smi1-like" evidence="1">
    <location>
        <begin position="31"/>
        <end position="148"/>
    </location>
</feature>
<dbReference type="Pfam" id="PF09346">
    <property type="entry name" value="SMI1_KNR4"/>
    <property type="match status" value="1"/>
</dbReference>
<dbReference type="InterPro" id="IPR018958">
    <property type="entry name" value="Knr4/Smi1-like_dom"/>
</dbReference>
<dbReference type="RefSeq" id="WP_004625189.1">
    <property type="nucleotide sequence ID" value="NZ_AORV01000027.1"/>
</dbReference>